<evidence type="ECO:0000256" key="1">
    <source>
        <dbReference type="SAM" id="Phobius"/>
    </source>
</evidence>
<dbReference type="RefSeq" id="WP_066464179.1">
    <property type="nucleotide sequence ID" value="NZ_MATO01000034.1"/>
</dbReference>
<keyword evidence="1" id="KW-0812">Transmembrane</keyword>
<dbReference type="Pfam" id="PF04657">
    <property type="entry name" value="DMT_YdcZ"/>
    <property type="match status" value="1"/>
</dbReference>
<dbReference type="PANTHER" id="PTHR34821">
    <property type="entry name" value="INNER MEMBRANE PROTEIN YDCZ"/>
    <property type="match status" value="1"/>
</dbReference>
<dbReference type="AlphaFoldDB" id="A0A1C0YUE8"/>
<evidence type="ECO:0000313" key="3">
    <source>
        <dbReference type="Proteomes" id="UP000093482"/>
    </source>
</evidence>
<feature type="transmembrane region" description="Helical" evidence="1">
    <location>
        <begin position="124"/>
        <end position="142"/>
    </location>
</feature>
<proteinExistence type="predicted"/>
<protein>
    <recommendedName>
        <fullName evidence="4">EamA-like transporter family protein</fullName>
    </recommendedName>
</protein>
<feature type="transmembrane region" description="Helical" evidence="1">
    <location>
        <begin position="95"/>
        <end position="117"/>
    </location>
</feature>
<dbReference type="EMBL" id="MATO01000034">
    <property type="protein sequence ID" value="OCS90779.1"/>
    <property type="molecule type" value="Genomic_DNA"/>
</dbReference>
<dbReference type="Proteomes" id="UP000093482">
    <property type="component" value="Unassembled WGS sequence"/>
</dbReference>
<dbReference type="InterPro" id="IPR006750">
    <property type="entry name" value="YdcZ"/>
</dbReference>
<evidence type="ECO:0008006" key="4">
    <source>
        <dbReference type="Google" id="ProtNLM"/>
    </source>
</evidence>
<feature type="transmembrane region" description="Helical" evidence="1">
    <location>
        <begin position="67"/>
        <end position="89"/>
    </location>
</feature>
<evidence type="ECO:0000313" key="2">
    <source>
        <dbReference type="EMBL" id="OCS90779.1"/>
    </source>
</evidence>
<accession>A0A1C0YUE8</accession>
<keyword evidence="3" id="KW-1185">Reference proteome</keyword>
<keyword evidence="1" id="KW-0472">Membrane</keyword>
<organism evidence="2 3">
    <name type="scientific">Caryophanon latum</name>
    <dbReference type="NCBI Taxonomy" id="33977"/>
    <lineage>
        <taxon>Bacteria</taxon>
        <taxon>Bacillati</taxon>
        <taxon>Bacillota</taxon>
        <taxon>Bacilli</taxon>
        <taxon>Bacillales</taxon>
        <taxon>Caryophanaceae</taxon>
        <taxon>Caryophanon</taxon>
    </lineage>
</organism>
<dbReference type="PANTHER" id="PTHR34821:SF3">
    <property type="entry name" value="MEMBRANE PROTEIN"/>
    <property type="match status" value="1"/>
</dbReference>
<reference evidence="2 3" key="1">
    <citation type="submission" date="2016-07" db="EMBL/GenBank/DDBJ databases">
        <title>Caryophanon latum genome sequencing.</title>
        <authorList>
            <person name="Verma A."/>
            <person name="Pal Y."/>
            <person name="Krishnamurthi S."/>
        </authorList>
    </citation>
    <scope>NUCLEOTIDE SEQUENCE [LARGE SCALE GENOMIC DNA]</scope>
    <source>
        <strain evidence="2 3">DSM 14151</strain>
    </source>
</reference>
<comment type="caution">
    <text evidence="2">The sequence shown here is derived from an EMBL/GenBank/DDBJ whole genome shotgun (WGS) entry which is preliminary data.</text>
</comment>
<feature type="transmembrane region" description="Helical" evidence="1">
    <location>
        <begin position="29"/>
        <end position="55"/>
    </location>
</feature>
<sequence>MIVGILFALCAGLFVGVQGIFNRHVNMKVSSWAATAFILATGSIASLVVGLLLDGTAIFNFSDMKPAYWLFGLVGIGVIFCTMTAMRKIGPTKTIVIGVIAQLTTSMIFDMTGFLVLPKVTLEWTHIAGLLLMIVGIYLFNYQKKETNA</sequence>
<keyword evidence="1" id="KW-1133">Transmembrane helix</keyword>
<name>A0A1C0YUE8_9BACL</name>
<dbReference type="GO" id="GO:0005886">
    <property type="term" value="C:plasma membrane"/>
    <property type="evidence" value="ECO:0007669"/>
    <property type="project" value="TreeGrafter"/>
</dbReference>
<gene>
    <name evidence="2" type="ORF">A6K76_01640</name>
</gene>